<reference evidence="1 2" key="1">
    <citation type="submission" date="2013-12" db="EMBL/GenBank/DDBJ databases">
        <authorList>
            <consortium name="DOE Joint Genome Institute"/>
            <person name="Eisen J."/>
            <person name="Huntemann M."/>
            <person name="Han J."/>
            <person name="Chen A."/>
            <person name="Kyrpides N."/>
            <person name="Mavromatis K."/>
            <person name="Markowitz V."/>
            <person name="Palaniappan K."/>
            <person name="Ivanova N."/>
            <person name="Schaumberg A."/>
            <person name="Pati A."/>
            <person name="Liolios K."/>
            <person name="Nordberg H.P."/>
            <person name="Cantor M.N."/>
            <person name="Hua S.X."/>
            <person name="Woyke T."/>
        </authorList>
    </citation>
    <scope>NUCLEOTIDE SEQUENCE [LARGE SCALE GENOMIC DNA]</scope>
    <source>
        <strain evidence="2">DSM 19437</strain>
    </source>
</reference>
<proteinExistence type="predicted"/>
<evidence type="ECO:0000313" key="1">
    <source>
        <dbReference type="EMBL" id="AHF17780.1"/>
    </source>
</evidence>
<name>W0F3Z5_9BACT</name>
<sequence length="131" mass="15391">MLFCNVLQLTASTPFRPKNIFIFFEDCLIVAGFRFMYMPYYNTLLTPKYLVNCIVMADEKKYTKNDNPLPLLQEPGAVMKTFSSQEEAELYRLKRNLARTDMERFQVMCRLIRVGKMLSRPLTGPRTRSML</sequence>
<gene>
    <name evidence="1" type="ORF">NIASO_14065</name>
</gene>
<keyword evidence="2" id="KW-1185">Reference proteome</keyword>
<dbReference type="STRING" id="929713.NIASO_14065"/>
<organism evidence="1 2">
    <name type="scientific">Niabella soli DSM 19437</name>
    <dbReference type="NCBI Taxonomy" id="929713"/>
    <lineage>
        <taxon>Bacteria</taxon>
        <taxon>Pseudomonadati</taxon>
        <taxon>Bacteroidota</taxon>
        <taxon>Chitinophagia</taxon>
        <taxon>Chitinophagales</taxon>
        <taxon>Chitinophagaceae</taxon>
        <taxon>Niabella</taxon>
    </lineage>
</organism>
<dbReference type="KEGG" id="nso:NIASO_14065"/>
<dbReference type="Proteomes" id="UP000003586">
    <property type="component" value="Chromosome"/>
</dbReference>
<dbReference type="EMBL" id="CP007035">
    <property type="protein sequence ID" value="AHF17780.1"/>
    <property type="molecule type" value="Genomic_DNA"/>
</dbReference>
<dbReference type="AlphaFoldDB" id="W0F3Z5"/>
<dbReference type="HOGENOM" id="CLU_1925362_0_0_10"/>
<protein>
    <submittedName>
        <fullName evidence="1">Uncharacterized protein</fullName>
    </submittedName>
</protein>
<evidence type="ECO:0000313" key="2">
    <source>
        <dbReference type="Proteomes" id="UP000003586"/>
    </source>
</evidence>
<accession>W0F3Z5</accession>